<comment type="caution">
    <text evidence="3">The sequence shown here is derived from an EMBL/GenBank/DDBJ whole genome shotgun (WGS) entry which is preliminary data.</text>
</comment>
<organism evidence="3 4">
    <name type="scientific">Actinocorallia libanotica</name>
    <dbReference type="NCBI Taxonomy" id="46162"/>
    <lineage>
        <taxon>Bacteria</taxon>
        <taxon>Bacillati</taxon>
        <taxon>Actinomycetota</taxon>
        <taxon>Actinomycetes</taxon>
        <taxon>Streptosporangiales</taxon>
        <taxon>Thermomonosporaceae</taxon>
        <taxon>Actinocorallia</taxon>
    </lineage>
</organism>
<dbReference type="Proteomes" id="UP001500665">
    <property type="component" value="Unassembled WGS sequence"/>
</dbReference>
<evidence type="ECO:0000259" key="2">
    <source>
        <dbReference type="Pfam" id="PF04149"/>
    </source>
</evidence>
<evidence type="ECO:0000313" key="3">
    <source>
        <dbReference type="EMBL" id="GAA0951902.1"/>
    </source>
</evidence>
<keyword evidence="4" id="KW-1185">Reference proteome</keyword>
<feature type="region of interest" description="Disordered" evidence="1">
    <location>
        <begin position="1"/>
        <end position="44"/>
    </location>
</feature>
<name>A0ABN1R4U8_9ACTN</name>
<dbReference type="RefSeq" id="WP_344241502.1">
    <property type="nucleotide sequence ID" value="NZ_BAAAHH010000011.1"/>
</dbReference>
<accession>A0ABN1R4U8</accession>
<reference evidence="3 4" key="1">
    <citation type="journal article" date="2019" name="Int. J. Syst. Evol. Microbiol.">
        <title>The Global Catalogue of Microorganisms (GCM) 10K type strain sequencing project: providing services to taxonomists for standard genome sequencing and annotation.</title>
        <authorList>
            <consortium name="The Broad Institute Genomics Platform"/>
            <consortium name="The Broad Institute Genome Sequencing Center for Infectious Disease"/>
            <person name="Wu L."/>
            <person name="Ma J."/>
        </authorList>
    </citation>
    <scope>NUCLEOTIDE SEQUENCE [LARGE SCALE GENOMIC DNA]</scope>
    <source>
        <strain evidence="3 4">JCM 10696</strain>
    </source>
</reference>
<evidence type="ECO:0000256" key="1">
    <source>
        <dbReference type="SAM" id="MobiDB-lite"/>
    </source>
</evidence>
<sequence>MTQQYSGWRKSHHSEANGDCVEVGRSASRTVGVRDTKDNGTGPTLEFTRTAWAAFTRRLRDRG</sequence>
<feature type="domain" description="DUF397" evidence="2">
    <location>
        <begin position="7"/>
        <end position="60"/>
    </location>
</feature>
<dbReference type="EMBL" id="BAAAHH010000011">
    <property type="protein sequence ID" value="GAA0951902.1"/>
    <property type="molecule type" value="Genomic_DNA"/>
</dbReference>
<dbReference type="Pfam" id="PF04149">
    <property type="entry name" value="DUF397"/>
    <property type="match status" value="1"/>
</dbReference>
<proteinExistence type="predicted"/>
<dbReference type="InterPro" id="IPR007278">
    <property type="entry name" value="DUF397"/>
</dbReference>
<evidence type="ECO:0000313" key="4">
    <source>
        <dbReference type="Proteomes" id="UP001500665"/>
    </source>
</evidence>
<gene>
    <name evidence="3" type="ORF">GCM10009550_32090</name>
</gene>
<protein>
    <recommendedName>
        <fullName evidence="2">DUF397 domain-containing protein</fullName>
    </recommendedName>
</protein>